<dbReference type="AlphaFoldDB" id="A0A2U3KLZ7"/>
<evidence type="ECO:0000259" key="2">
    <source>
        <dbReference type="Pfam" id="PF13229"/>
    </source>
</evidence>
<reference evidence="4" key="1">
    <citation type="submission" date="2018-02" db="EMBL/GenBank/DDBJ databases">
        <authorList>
            <person name="Hausmann B."/>
        </authorList>
    </citation>
    <scope>NUCLEOTIDE SEQUENCE [LARGE SCALE GENOMIC DNA]</scope>
    <source>
        <strain evidence="4">Peat soil MAG SbA1</strain>
    </source>
</reference>
<name>A0A2U3KLZ7_9BACT</name>
<evidence type="ECO:0000313" key="3">
    <source>
        <dbReference type="EMBL" id="SPF40681.1"/>
    </source>
</evidence>
<proteinExistence type="predicted"/>
<feature type="compositionally biased region" description="Pro residues" evidence="1">
    <location>
        <begin position="352"/>
        <end position="361"/>
    </location>
</feature>
<dbReference type="InterPro" id="IPR039448">
    <property type="entry name" value="Beta_helix"/>
</dbReference>
<feature type="compositionally biased region" description="Polar residues" evidence="1">
    <location>
        <begin position="369"/>
        <end position="380"/>
    </location>
</feature>
<dbReference type="Gene3D" id="2.160.20.10">
    <property type="entry name" value="Single-stranded right-handed beta-helix, Pectin lyase-like"/>
    <property type="match status" value="1"/>
</dbReference>
<dbReference type="OrthoDB" id="901313at2"/>
<dbReference type="Proteomes" id="UP000238701">
    <property type="component" value="Unassembled WGS sequence"/>
</dbReference>
<organism evidence="3 4">
    <name type="scientific">Candidatus Sulfotelmatobacter kueseliae</name>
    <dbReference type="NCBI Taxonomy" id="2042962"/>
    <lineage>
        <taxon>Bacteria</taxon>
        <taxon>Pseudomonadati</taxon>
        <taxon>Acidobacteriota</taxon>
        <taxon>Terriglobia</taxon>
        <taxon>Terriglobales</taxon>
        <taxon>Candidatus Korobacteraceae</taxon>
        <taxon>Candidatus Sulfotelmatobacter</taxon>
    </lineage>
</organism>
<protein>
    <recommendedName>
        <fullName evidence="2">Right handed beta helix domain-containing protein</fullName>
    </recommendedName>
</protein>
<gene>
    <name evidence="3" type="ORF">SBA1_320011</name>
</gene>
<feature type="region of interest" description="Disordered" evidence="1">
    <location>
        <begin position="346"/>
        <end position="380"/>
    </location>
</feature>
<evidence type="ECO:0000256" key="1">
    <source>
        <dbReference type="SAM" id="MobiDB-lite"/>
    </source>
</evidence>
<dbReference type="InterPro" id="IPR011050">
    <property type="entry name" value="Pectin_lyase_fold/virulence"/>
</dbReference>
<dbReference type="EMBL" id="OMOD01000125">
    <property type="protein sequence ID" value="SPF40681.1"/>
    <property type="molecule type" value="Genomic_DNA"/>
</dbReference>
<feature type="domain" description="Right handed beta helix" evidence="2">
    <location>
        <begin position="49"/>
        <end position="148"/>
    </location>
</feature>
<dbReference type="SUPFAM" id="SSF51126">
    <property type="entry name" value="Pectin lyase-like"/>
    <property type="match status" value="1"/>
</dbReference>
<sequence>MFAKRWPERCLRVVLSCGCLVAFVAIPCWLAGSGEAGAAPIPAHGPLIIKNQSHKVYQRLRITSSTGDCVKIIDSYDITIENSEIGPCAGNGVNISGGGDIQIFDSYIHPETLSKGCCDHNDGVYAHHTSRITVQGNVIAYGESNIEATKNVAGLVVIGNFFLNPRGPYPRGQNVQAWKASDIVVKDNYALSSLDTQKYRYAENQEDSINFGFASNIVASGNYIKGGHSPSGCGLIADEGANSAQFTANRLVDTGQCGIGIASGTDQVVEGNWVVNRNPVPKGGNTAVYVWNQYKRLPCGPVAVSNNIGTAVKQGGTLDGFSNGGGCEPVTLKDNIWGEPARKQLDPVETKLPPPLIPPGPRTCVVRSPYSTQTKWPPCD</sequence>
<accession>A0A2U3KLZ7</accession>
<dbReference type="Pfam" id="PF13229">
    <property type="entry name" value="Beta_helix"/>
    <property type="match status" value="1"/>
</dbReference>
<evidence type="ECO:0000313" key="4">
    <source>
        <dbReference type="Proteomes" id="UP000238701"/>
    </source>
</evidence>
<dbReference type="InterPro" id="IPR012334">
    <property type="entry name" value="Pectin_lyas_fold"/>
</dbReference>